<feature type="coiled-coil region" evidence="1">
    <location>
        <begin position="613"/>
        <end position="695"/>
    </location>
</feature>
<feature type="region of interest" description="Disordered" evidence="2">
    <location>
        <begin position="966"/>
        <end position="1035"/>
    </location>
</feature>
<evidence type="ECO:0000256" key="1">
    <source>
        <dbReference type="SAM" id="Coils"/>
    </source>
</evidence>
<gene>
    <name evidence="4" type="primary">CUNH16orf96</name>
</gene>
<evidence type="ECO:0000313" key="4">
    <source>
        <dbReference type="RefSeq" id="XP_010948240.1"/>
    </source>
</evidence>
<reference evidence="4" key="1">
    <citation type="submission" date="2025-08" db="UniProtKB">
        <authorList>
            <consortium name="RefSeq"/>
        </authorList>
    </citation>
    <scope>IDENTIFICATION</scope>
    <source>
        <tissue evidence="4">Blood</tissue>
    </source>
</reference>
<dbReference type="PANTHER" id="PTHR47080">
    <property type="entry name" value="CHROMOSOME 16 OPEN READING FRAME 96"/>
    <property type="match status" value="1"/>
</dbReference>
<sequence>MDVQDTQDSDKTIFSLTFSELVNVAIPQGGVVNFKALHLLLQGILEHIHMAELKKVLSGDEDFLQTSQAVFMPREGDAQSILNPLKGLGNIFDHVVSRMDNIESQPALLQELPSTSQLLEASQGTRQPARDLWHLIKLRKMVEGNEEAMAKAMKTLQDLLTDIYSLKATTETLRKDVAMLKDMFDKMHLEKMDIFSEDLKGQDRKMSALQQEVASLQNKVITIPQTEDIVLWSSLHEAMFTQEQAPSLLEDSDLWQVVEELPETDFPQTTRYHEAVGHGQVSEAIQHPKFLETTWHHQTQGPLPEEGSVQAAPPSGVQEPQVLEPGSVPGPGPALGPQPTPPGPWPVTPGGWPPPRGLPGTSTGPFWGYFPPAQLHGFGAPLPATELGSAWPHSLQSLYHQKGTLKLSAISEKEEDDSLHVGVLQDGAPRAGAPKKALHKGPPPAFQQTKYNTATMAATTSAARSAKAATRLVEDAPATKLASKAMITASSGPLGVLANILGAGSFRRPMTFTDDSETEDLQEKDFEDILYPSFSPANVPPDMALSQAMLAARQAVTPEDKKKAVRHSMNNIAQMPIRHDTLKGEFAQMSSNLQQRMTYLANMGASSKLGTTVDVLQEKIGNLQKSRMKEEELERIWGHQIEIIKDHHIVLDKAVEKLQKRLDDLKIVRSQIRNLEMYKADKSVMEQELKEKADRSTLASKASRADLDTVAMELNEMIQGMLFRVVANEDDWKKAVEELGKDIRTKLVHSDLDDLKKDMDEVWKVVRKLLIEGLRFDPDSAAGFRKKLFERVKCISCDRPVEMMTGPHLITIRNAHLLSRRQPASANSHEYLQQQQMREQQRLQKLQNVGAQEECLGSLGSQQDWGDGPGNDTNLKFKSCELSTLYPYGDPELLDYDTAEVDILGVDGILYKGRMSNKDKMWPVAGMEKELAAVKVPHPPARNPYEGVHPSALFGSIYPPLPPHASMGSAASGPHSMMPAPPPSLPPLPLLPPPMPSLQDPQPASGPARHLRPLRLEFQASTQSAKEPTNRTVSK</sequence>
<dbReference type="InterPro" id="IPR032013">
    <property type="entry name" value="DUF4795"/>
</dbReference>
<feature type="compositionally biased region" description="Polar residues" evidence="2">
    <location>
        <begin position="1019"/>
        <end position="1035"/>
    </location>
</feature>
<dbReference type="CTD" id="105467926"/>
<feature type="domain" description="DUF4795" evidence="3">
    <location>
        <begin position="650"/>
        <end position="822"/>
    </location>
</feature>
<dbReference type="KEGG" id="cbai:105064897"/>
<evidence type="ECO:0000256" key="2">
    <source>
        <dbReference type="SAM" id="MobiDB-lite"/>
    </source>
</evidence>
<feature type="compositionally biased region" description="Low complexity" evidence="2">
    <location>
        <begin position="969"/>
        <end position="978"/>
    </location>
</feature>
<feature type="compositionally biased region" description="Pro residues" evidence="2">
    <location>
        <begin position="328"/>
        <end position="351"/>
    </location>
</feature>
<feature type="region of interest" description="Disordered" evidence="2">
    <location>
        <begin position="296"/>
        <end position="351"/>
    </location>
</feature>
<accession>A0A9W3EIH1</accession>
<proteinExistence type="predicted"/>
<evidence type="ECO:0000259" key="3">
    <source>
        <dbReference type="Pfam" id="PF16043"/>
    </source>
</evidence>
<keyword evidence="1" id="KW-0175">Coiled coil</keyword>
<protein>
    <submittedName>
        <fullName evidence="4">Uncharacterized protein C16orf96 homolog</fullName>
    </submittedName>
</protein>
<feature type="compositionally biased region" description="Pro residues" evidence="2">
    <location>
        <begin position="979"/>
        <end position="996"/>
    </location>
</feature>
<dbReference type="PANTHER" id="PTHR47080:SF1">
    <property type="entry name" value="CHROMOSOME 16 OPEN READING FRAME 96"/>
    <property type="match status" value="1"/>
</dbReference>
<dbReference type="Pfam" id="PF16043">
    <property type="entry name" value="DUF4795"/>
    <property type="match status" value="1"/>
</dbReference>
<dbReference type="OrthoDB" id="5981048at2759"/>
<dbReference type="AlphaFoldDB" id="A0A9W3EIH1"/>
<dbReference type="RefSeq" id="XP_010948240.1">
    <property type="nucleotide sequence ID" value="XM_010949938.2"/>
</dbReference>
<name>A0A9W3EIH1_CAMBA</name>
<organism evidence="4">
    <name type="scientific">Camelus bactrianus</name>
    <name type="common">Bactrian camel</name>
    <dbReference type="NCBI Taxonomy" id="9837"/>
    <lineage>
        <taxon>Eukaryota</taxon>
        <taxon>Metazoa</taxon>
        <taxon>Chordata</taxon>
        <taxon>Craniata</taxon>
        <taxon>Vertebrata</taxon>
        <taxon>Euteleostomi</taxon>
        <taxon>Mammalia</taxon>
        <taxon>Eutheria</taxon>
        <taxon>Laurasiatheria</taxon>
        <taxon>Artiodactyla</taxon>
        <taxon>Tylopoda</taxon>
        <taxon>Camelidae</taxon>
        <taxon>Camelus</taxon>
    </lineage>
</organism>